<proteinExistence type="predicted"/>
<dbReference type="InterPro" id="IPR037177">
    <property type="entry name" value="DLC_sf"/>
</dbReference>
<organism evidence="1 2">
    <name type="scientific">Oikopleura dioica</name>
    <name type="common">Tunicate</name>
    <dbReference type="NCBI Taxonomy" id="34765"/>
    <lineage>
        <taxon>Eukaryota</taxon>
        <taxon>Metazoa</taxon>
        <taxon>Chordata</taxon>
        <taxon>Tunicata</taxon>
        <taxon>Appendicularia</taxon>
        <taxon>Copelata</taxon>
        <taxon>Oikopleuridae</taxon>
        <taxon>Oikopleura</taxon>
    </lineage>
</organism>
<gene>
    <name evidence="1" type="ORF">OKIOD_LOCUS4942</name>
</gene>
<dbReference type="CDD" id="cd21453">
    <property type="entry name" value="DLC-like_DNAL4"/>
    <property type="match status" value="1"/>
</dbReference>
<dbReference type="InterPro" id="IPR001372">
    <property type="entry name" value="Dynein_light_chain_typ-1/2"/>
</dbReference>
<reference evidence="1 2" key="1">
    <citation type="submission" date="2021-04" db="EMBL/GenBank/DDBJ databases">
        <authorList>
            <person name="Bliznina A."/>
        </authorList>
    </citation>
    <scope>NUCLEOTIDE SEQUENCE [LARGE SCALE GENOMIC DNA]</scope>
</reference>
<name>A0ABN7SBD6_OIKDI</name>
<evidence type="ECO:0000313" key="2">
    <source>
        <dbReference type="Proteomes" id="UP001158576"/>
    </source>
</evidence>
<evidence type="ECO:0000313" key="1">
    <source>
        <dbReference type="EMBL" id="CAG5094246.1"/>
    </source>
</evidence>
<dbReference type="SUPFAM" id="SSF54648">
    <property type="entry name" value="DLC"/>
    <property type="match status" value="1"/>
</dbReference>
<keyword evidence="2" id="KW-1185">Reference proteome</keyword>
<dbReference type="SMART" id="SM01375">
    <property type="entry name" value="Dynein_light"/>
    <property type="match status" value="1"/>
</dbReference>
<dbReference type="Gene3D" id="3.30.740.10">
    <property type="entry name" value="Protein Inhibitor Of Neuronal Nitric Oxide Synthase"/>
    <property type="match status" value="1"/>
</dbReference>
<dbReference type="EMBL" id="OU015569">
    <property type="protein sequence ID" value="CAG5094246.1"/>
    <property type="molecule type" value="Genomic_DNA"/>
</dbReference>
<dbReference type="Pfam" id="PF01221">
    <property type="entry name" value="Dynein_light"/>
    <property type="match status" value="1"/>
</dbReference>
<sequence>MNKEEEGERRDIDVEHAKAHQFPLVLPESDMNEEMSTEIQELVVGLLEKHPFGLAAKETFEVLNKKFGVGWNIVIGKAFHSEFQAVKGTVLMMYYQGVYGIHIWKSEK</sequence>
<protein>
    <submittedName>
        <fullName evidence="1">Oidioi.mRNA.OKI2018_I69.XSR.g13384.t1.cds</fullName>
    </submittedName>
</protein>
<dbReference type="Proteomes" id="UP001158576">
    <property type="component" value="Chromosome XSR"/>
</dbReference>
<accession>A0ABN7SBD6</accession>